<dbReference type="WBParaSite" id="NBR_0001523701-mRNA-1">
    <property type="protein sequence ID" value="NBR_0001523701-mRNA-1"/>
    <property type="gene ID" value="NBR_0001523701"/>
</dbReference>
<dbReference type="AlphaFoldDB" id="A0A0N4YET8"/>
<sequence>MFHTLAATTRNFLGTIRGSRATTFFADFLLTGNASFLFCYRKPCDALQYAVDPRRMGTILTVMEKRFHDAATINARSGIGFGIESFSGKMTKLPFCELGVRNRNRNNLQESRQHCLPASYPNPHRFFFNIGFKY</sequence>
<evidence type="ECO:0000313" key="3">
    <source>
        <dbReference type="WBParaSite" id="NBR_0001523701-mRNA-1"/>
    </source>
</evidence>
<name>A0A0N4YET8_NIPBR</name>
<reference evidence="1 2" key="2">
    <citation type="submission" date="2018-11" db="EMBL/GenBank/DDBJ databases">
        <authorList>
            <consortium name="Pathogen Informatics"/>
        </authorList>
    </citation>
    <scope>NUCLEOTIDE SEQUENCE [LARGE SCALE GENOMIC DNA]</scope>
</reference>
<dbReference type="EMBL" id="UYSL01021652">
    <property type="protein sequence ID" value="VDL78832.1"/>
    <property type="molecule type" value="Genomic_DNA"/>
</dbReference>
<dbReference type="Proteomes" id="UP000271162">
    <property type="component" value="Unassembled WGS sequence"/>
</dbReference>
<organism evidence="3">
    <name type="scientific">Nippostrongylus brasiliensis</name>
    <name type="common">Rat hookworm</name>
    <dbReference type="NCBI Taxonomy" id="27835"/>
    <lineage>
        <taxon>Eukaryota</taxon>
        <taxon>Metazoa</taxon>
        <taxon>Ecdysozoa</taxon>
        <taxon>Nematoda</taxon>
        <taxon>Chromadorea</taxon>
        <taxon>Rhabditida</taxon>
        <taxon>Rhabditina</taxon>
        <taxon>Rhabditomorpha</taxon>
        <taxon>Strongyloidea</taxon>
        <taxon>Heligmosomidae</taxon>
        <taxon>Nippostrongylus</taxon>
    </lineage>
</organism>
<evidence type="ECO:0000313" key="2">
    <source>
        <dbReference type="Proteomes" id="UP000271162"/>
    </source>
</evidence>
<protein>
    <submittedName>
        <fullName evidence="3">Omp85 domain-containing protein</fullName>
    </submittedName>
</protein>
<gene>
    <name evidence="1" type="ORF">NBR_LOCUS15238</name>
</gene>
<keyword evidence="2" id="KW-1185">Reference proteome</keyword>
<evidence type="ECO:0000313" key="1">
    <source>
        <dbReference type="EMBL" id="VDL78832.1"/>
    </source>
</evidence>
<accession>A0A0N4YET8</accession>
<proteinExistence type="predicted"/>
<reference evidence="3" key="1">
    <citation type="submission" date="2017-02" db="UniProtKB">
        <authorList>
            <consortium name="WormBaseParasite"/>
        </authorList>
    </citation>
    <scope>IDENTIFICATION</scope>
</reference>